<evidence type="ECO:0000256" key="4">
    <source>
        <dbReference type="ARBA" id="ARBA00010869"/>
    </source>
</evidence>
<dbReference type="PROSITE" id="PS00165">
    <property type="entry name" value="DEHYDRATASE_SER_THR"/>
    <property type="match status" value="1"/>
</dbReference>
<organism evidence="14 15">
    <name type="scientific">Paraphotobacterium marinum</name>
    <dbReference type="NCBI Taxonomy" id="1755811"/>
    <lineage>
        <taxon>Bacteria</taxon>
        <taxon>Pseudomonadati</taxon>
        <taxon>Pseudomonadota</taxon>
        <taxon>Gammaproteobacteria</taxon>
        <taxon>Vibrionales</taxon>
        <taxon>Vibrionaceae</taxon>
        <taxon>Paraphotobacterium</taxon>
    </lineage>
</organism>
<evidence type="ECO:0000256" key="12">
    <source>
        <dbReference type="RuleBase" id="RU362012"/>
    </source>
</evidence>
<evidence type="ECO:0000313" key="15">
    <source>
        <dbReference type="Proteomes" id="UP000242175"/>
    </source>
</evidence>
<evidence type="ECO:0000256" key="3">
    <source>
        <dbReference type="ARBA" id="ARBA00004810"/>
    </source>
</evidence>
<dbReference type="RefSeq" id="WP_089073031.1">
    <property type="nucleotide sequence ID" value="NZ_CBCSAM010000012.1"/>
</dbReference>
<dbReference type="InterPro" id="IPR036052">
    <property type="entry name" value="TrpB-like_PALP_sf"/>
</dbReference>
<gene>
    <name evidence="12 14" type="primary">ilvA</name>
    <name evidence="14" type="ORF">CF386_03250</name>
</gene>
<dbReference type="CDD" id="cd04906">
    <property type="entry name" value="ACT_ThrD-I_1"/>
    <property type="match status" value="1"/>
</dbReference>
<evidence type="ECO:0000256" key="10">
    <source>
        <dbReference type="ARBA" id="ARBA00023304"/>
    </source>
</evidence>
<feature type="domain" description="ACT-like" evidence="13">
    <location>
        <begin position="329"/>
        <end position="401"/>
    </location>
</feature>
<evidence type="ECO:0000256" key="7">
    <source>
        <dbReference type="ARBA" id="ARBA00022737"/>
    </source>
</evidence>
<dbReference type="GO" id="GO:0009097">
    <property type="term" value="P:isoleucine biosynthetic process"/>
    <property type="evidence" value="ECO:0007669"/>
    <property type="project" value="UniProtKB-UniRule"/>
</dbReference>
<dbReference type="UniPathway" id="UPA00047">
    <property type="reaction ID" value="UER00054"/>
</dbReference>
<evidence type="ECO:0000256" key="1">
    <source>
        <dbReference type="ARBA" id="ARBA00001274"/>
    </source>
</evidence>
<dbReference type="AlphaFoldDB" id="A0A220VD65"/>
<dbReference type="Proteomes" id="UP000242175">
    <property type="component" value="Chromosome large"/>
</dbReference>
<dbReference type="InterPro" id="IPR000634">
    <property type="entry name" value="Ser/Thr_deHydtase_PyrdxlP-BS"/>
</dbReference>
<dbReference type="InterPro" id="IPR050147">
    <property type="entry name" value="Ser/Thr_Dehydratase"/>
</dbReference>
<keyword evidence="10 12" id="KW-0100">Branched-chain amino acid biosynthesis</keyword>
<dbReference type="InterPro" id="IPR001721">
    <property type="entry name" value="TD_ACT-like"/>
</dbReference>
<dbReference type="OrthoDB" id="9811476at2"/>
<dbReference type="EC" id="4.3.1.19" evidence="12"/>
<dbReference type="Gene3D" id="3.40.1020.10">
    <property type="entry name" value="Biosynthetic Threonine Deaminase, Domain 3"/>
    <property type="match status" value="1"/>
</dbReference>
<comment type="pathway">
    <text evidence="3 12">Amino-acid biosynthesis; L-isoleucine biosynthesis; 2-oxobutanoate from L-threonine: step 1/1.</text>
</comment>
<sequence>MLTENDYLKNILKAPVYDVARVTDFQKLKKISTKTKNLVFIKREDQQIVHSFKLRGAYNMLYKIKSSNINGVITASAGNHAQGLALSGKKLNIPVKIVMPNITPEIKINSVKNLDAEVILHGVNFDEAQNYALKLSKEQNLKFIPPFDHPDIITGQGTIGLEIFQQNSHLNYIFIPVGGGGLISGIAILIKQLIPDIKIIAIESEESPCLYEALKTGKPKSLNHVGRFADGVAVKKIGTETFRICKDYVDDIILVNSDEICSAIKDIFEDTRAISEPSGAMGLAGIKKYISLHNIENKSFATILTGANLNFNSLRYISERSEIGEQKEALFAVKIPEKVGEFLKLYNKLKGRNITEFNYRFNNSKNANILIGIRLSSGLDEIKEIQKDLKDACYDAFNLSNDEIAKQHIKYMIGGKTKENIEELLFSFEFPEYPGALRIFLNHLIKGTNITLFNYRNQGSDYGKVLCGFDVKHTDKKELLNYLKNLNYKFTNVSNNKAFKVFL</sequence>
<dbReference type="Gene3D" id="3.40.50.1100">
    <property type="match status" value="2"/>
</dbReference>
<feature type="domain" description="ACT-like" evidence="13">
    <location>
        <begin position="424"/>
        <end position="495"/>
    </location>
</feature>
<dbReference type="EMBL" id="CP022355">
    <property type="protein sequence ID" value="ASK78122.1"/>
    <property type="molecule type" value="Genomic_DNA"/>
</dbReference>
<comment type="function">
    <text evidence="11 12">Catalyzes the anaerobic formation of alpha-ketobutyrate and ammonia from threonine in a two-step reaction. The first step involved a dehydration of threonine and a production of enamine intermediates (aminocrotonate), which tautomerizes to its imine form (iminobutyrate). Both intermediates are unstable and short-lived. The second step is the nonenzymatic hydrolysis of the enamine/imine intermediates to form 2-ketobutyrate and free ammonia. In the low water environment of the cell, the second step is accelerated by RidA.</text>
</comment>
<dbReference type="PROSITE" id="PS51672">
    <property type="entry name" value="ACT_LIKE"/>
    <property type="match status" value="2"/>
</dbReference>
<dbReference type="NCBIfam" id="TIGR01124">
    <property type="entry name" value="ilvA_2Cterm"/>
    <property type="match status" value="1"/>
</dbReference>
<keyword evidence="15" id="KW-1185">Reference proteome</keyword>
<dbReference type="PANTHER" id="PTHR48078:SF11">
    <property type="entry name" value="THREONINE DEHYDRATASE, MITOCHONDRIAL"/>
    <property type="match status" value="1"/>
</dbReference>
<dbReference type="GO" id="GO:0030170">
    <property type="term" value="F:pyridoxal phosphate binding"/>
    <property type="evidence" value="ECO:0007669"/>
    <property type="project" value="InterPro"/>
</dbReference>
<proteinExistence type="inferred from homology"/>
<dbReference type="PANTHER" id="PTHR48078">
    <property type="entry name" value="THREONINE DEHYDRATASE, MITOCHONDRIAL-RELATED"/>
    <property type="match status" value="1"/>
</dbReference>
<accession>A0A220VD65</accession>
<evidence type="ECO:0000313" key="14">
    <source>
        <dbReference type="EMBL" id="ASK78122.1"/>
    </source>
</evidence>
<keyword evidence="7" id="KW-0677">Repeat</keyword>
<comment type="catalytic activity">
    <reaction evidence="1 12">
        <text>L-threonine = 2-oxobutanoate + NH4(+)</text>
        <dbReference type="Rhea" id="RHEA:22108"/>
        <dbReference type="ChEBI" id="CHEBI:16763"/>
        <dbReference type="ChEBI" id="CHEBI:28938"/>
        <dbReference type="ChEBI" id="CHEBI:57926"/>
        <dbReference type="EC" id="4.3.1.19"/>
    </reaction>
</comment>
<evidence type="ECO:0000259" key="13">
    <source>
        <dbReference type="PROSITE" id="PS51672"/>
    </source>
</evidence>
<evidence type="ECO:0000256" key="9">
    <source>
        <dbReference type="ARBA" id="ARBA00023239"/>
    </source>
</evidence>
<dbReference type="InterPro" id="IPR038110">
    <property type="entry name" value="TD_ACT-like_sf"/>
</dbReference>
<keyword evidence="8 12" id="KW-0663">Pyridoxal phosphate</keyword>
<evidence type="ECO:0000256" key="11">
    <source>
        <dbReference type="ARBA" id="ARBA00025527"/>
    </source>
</evidence>
<dbReference type="GO" id="GO:0006565">
    <property type="term" value="P:L-serine catabolic process"/>
    <property type="evidence" value="ECO:0007669"/>
    <property type="project" value="TreeGrafter"/>
</dbReference>
<evidence type="ECO:0000256" key="8">
    <source>
        <dbReference type="ARBA" id="ARBA00022898"/>
    </source>
</evidence>
<dbReference type="CDD" id="cd04907">
    <property type="entry name" value="ACT_ThrD-I_2"/>
    <property type="match status" value="1"/>
</dbReference>
<keyword evidence="9 12" id="KW-0456">Lyase</keyword>
<comment type="cofactor">
    <cofactor evidence="2 12">
        <name>pyridoxal 5'-phosphate</name>
        <dbReference type="ChEBI" id="CHEBI:597326"/>
    </cofactor>
</comment>
<dbReference type="GO" id="GO:0003941">
    <property type="term" value="F:L-serine ammonia-lyase activity"/>
    <property type="evidence" value="ECO:0007669"/>
    <property type="project" value="TreeGrafter"/>
</dbReference>
<dbReference type="CDD" id="cd01562">
    <property type="entry name" value="Thr-dehyd"/>
    <property type="match status" value="1"/>
</dbReference>
<dbReference type="SUPFAM" id="SSF53686">
    <property type="entry name" value="Tryptophan synthase beta subunit-like PLP-dependent enzymes"/>
    <property type="match status" value="1"/>
</dbReference>
<keyword evidence="5 12" id="KW-0028">Amino-acid biosynthesis</keyword>
<evidence type="ECO:0000256" key="5">
    <source>
        <dbReference type="ARBA" id="ARBA00022605"/>
    </source>
</evidence>
<comment type="similarity">
    <text evidence="4 12">Belongs to the serine/threonine dehydratase family.</text>
</comment>
<reference evidence="14 15" key="1">
    <citation type="journal article" date="2016" name="Int. J. Syst. Evol. Microbiol.">
        <title>Paraphotobacterium marinum gen. nov., sp. nov., a member of the family Vibrionaceae, isolated from surface seawater.</title>
        <authorList>
            <person name="Huang Z."/>
            <person name="Dong C."/>
            <person name="Shao Z."/>
        </authorList>
    </citation>
    <scope>NUCLEOTIDE SEQUENCE [LARGE SCALE GENOMIC DNA]</scope>
    <source>
        <strain evidence="14 15">NSCS20N07D</strain>
    </source>
</reference>
<dbReference type="GO" id="GO:0004794">
    <property type="term" value="F:threonine deaminase activity"/>
    <property type="evidence" value="ECO:0007669"/>
    <property type="project" value="UniProtKB-UniRule"/>
</dbReference>
<dbReference type="FunFam" id="3.40.50.1100:FF:000008">
    <property type="entry name" value="L-threonine dehydratase"/>
    <property type="match status" value="1"/>
</dbReference>
<evidence type="ECO:0000256" key="6">
    <source>
        <dbReference type="ARBA" id="ARBA00022624"/>
    </source>
</evidence>
<dbReference type="InterPro" id="IPR045865">
    <property type="entry name" value="ACT-like_dom_sf"/>
</dbReference>
<protein>
    <recommendedName>
        <fullName evidence="12">L-threonine dehydratase</fullName>
        <ecNumber evidence="12">4.3.1.19</ecNumber>
    </recommendedName>
    <alternativeName>
        <fullName evidence="12">Threonine deaminase</fullName>
    </alternativeName>
</protein>
<dbReference type="InterPro" id="IPR005787">
    <property type="entry name" value="Thr_deHydtase_biosynth"/>
</dbReference>
<dbReference type="KEGG" id="pmai:CF386_03250"/>
<keyword evidence="6 12" id="KW-0412">Isoleucine biosynthesis</keyword>
<dbReference type="Pfam" id="PF00291">
    <property type="entry name" value="PALP"/>
    <property type="match status" value="1"/>
</dbReference>
<name>A0A220VD65_9GAMM</name>
<dbReference type="InterPro" id="IPR001926">
    <property type="entry name" value="TrpB-like_PALP"/>
</dbReference>
<dbReference type="Pfam" id="PF00585">
    <property type="entry name" value="Thr_dehydrat_C"/>
    <property type="match status" value="2"/>
</dbReference>
<comment type="subunit">
    <text evidence="12">Homotetramer.</text>
</comment>
<evidence type="ECO:0000256" key="2">
    <source>
        <dbReference type="ARBA" id="ARBA00001933"/>
    </source>
</evidence>
<dbReference type="NCBIfam" id="NF006674">
    <property type="entry name" value="PRK09224.1"/>
    <property type="match status" value="1"/>
</dbReference>
<dbReference type="GO" id="GO:0006567">
    <property type="term" value="P:L-threonine catabolic process"/>
    <property type="evidence" value="ECO:0007669"/>
    <property type="project" value="TreeGrafter"/>
</dbReference>
<dbReference type="SUPFAM" id="SSF55021">
    <property type="entry name" value="ACT-like"/>
    <property type="match status" value="2"/>
</dbReference>